<name>A0A098LCL1_9BACT</name>
<accession>A0A098LCL1</accession>
<proteinExistence type="predicted"/>
<evidence type="ECO:0000313" key="3">
    <source>
        <dbReference type="EMBL" id="GAL83733.1"/>
    </source>
</evidence>
<keyword evidence="1" id="KW-0732">Signal</keyword>
<dbReference type="EMBL" id="BBLT01000002">
    <property type="protein sequence ID" value="GAL83733.1"/>
    <property type="molecule type" value="Genomic_DNA"/>
</dbReference>
<comment type="caution">
    <text evidence="3">The sequence shown here is derived from an EMBL/GenBank/DDBJ whole genome shotgun (WGS) entry which is preliminary data.</text>
</comment>
<dbReference type="AlphaFoldDB" id="A0A098LCL1"/>
<gene>
    <name evidence="3" type="ORF">MYP_960</name>
</gene>
<dbReference type="InterPro" id="IPR001322">
    <property type="entry name" value="Lamin_tail_dom"/>
</dbReference>
<keyword evidence="4" id="KW-1185">Reference proteome</keyword>
<reference evidence="3 4" key="1">
    <citation type="submission" date="2014-09" db="EMBL/GenBank/DDBJ databases">
        <title>Sporocytophaga myxococcoides PG-01 genome sequencing.</title>
        <authorList>
            <person name="Liu L."/>
            <person name="Gao P.J."/>
            <person name="Chen G.J."/>
            <person name="Wang L.S."/>
        </authorList>
    </citation>
    <scope>NUCLEOTIDE SEQUENCE [LARGE SCALE GENOMIC DNA]</scope>
    <source>
        <strain evidence="3 4">PG-01</strain>
    </source>
</reference>
<dbReference type="eggNOG" id="COG4288">
    <property type="taxonomic scope" value="Bacteria"/>
</dbReference>
<evidence type="ECO:0000259" key="2">
    <source>
        <dbReference type="PROSITE" id="PS51841"/>
    </source>
</evidence>
<dbReference type="InterPro" id="IPR014755">
    <property type="entry name" value="Cu-Rt/internalin_Ig-like"/>
</dbReference>
<protein>
    <recommendedName>
        <fullName evidence="2">LTD domain-containing protein</fullName>
    </recommendedName>
</protein>
<feature type="domain" description="LTD" evidence="2">
    <location>
        <begin position="450"/>
        <end position="579"/>
    </location>
</feature>
<evidence type="ECO:0000256" key="1">
    <source>
        <dbReference type="ARBA" id="ARBA00022729"/>
    </source>
</evidence>
<dbReference type="SUPFAM" id="SSF74853">
    <property type="entry name" value="Lamin A/C globular tail domain"/>
    <property type="match status" value="2"/>
</dbReference>
<dbReference type="Pfam" id="PF00932">
    <property type="entry name" value="LTD"/>
    <property type="match status" value="2"/>
</dbReference>
<evidence type="ECO:0000313" key="4">
    <source>
        <dbReference type="Proteomes" id="UP000030185"/>
    </source>
</evidence>
<sequence length="736" mass="82001">MKIGGSSGNIDGIDLYRQDGASSIKLSTGIPGRAGKNSNTLRIKVIRDLNYMWKVFSDTLGGFDFSPELSFQDSTYKTGDYFGITCIHSSTRNKDFYFDDISIQRAPLSIIDLKVSNATDIVIQFNKKISRSVKTHNIKINNSYIRDIAFVNDSVLILKSEVIFRKGKNILAIDGILDLHLKETLQDSFEFNYRPAIEPGSVLITEIYSDPTPSKGLPEEEYIELYNNSFDTINLAGWRFSDPSVSGVLPSVEIFPKSYLIICPSPSIAEFRPFGKVIGITPWPSLNNASDSLNLKDPSGKIIHSVNYSLDWFTNRLSMEGGVALEMIDLSNPCGESDNWDGSVASIGGTPGSENSVNSIKPDLQGPIIKNVQLLDSLTILIELDEKLDISNQIREDNITISPETGIQNAMYKENKNILIALTNAIKVSTLYQISLNGIRDCNGNYIAKNQVSFALPEIPHEGDVLINEILFNPYPGGADFVELYNNSAHFIDLKNWRIFNAENKNATTFSISTRPLIMEPMQFLVLTSDPKSLINQYPNGKSKNFIKMSSMPSFNDDSGNISLLNSSGELFDSFSYTEKMHHKILKDPEGISLERISFTNPTADESNWHSAASGIRSTPGYGNSQHFEFETLENSFSVQPLKFSPNDDGKNDFALLTYRLDNPGEIATITVLDGLGREIKKIASNQLLGNEGFFQWDGIAEDNRKADIGVYMIIFEIFRLNGEKQKFKKAVILSY</sequence>
<dbReference type="Gene3D" id="2.60.40.1220">
    <property type="match status" value="1"/>
</dbReference>
<dbReference type="PROSITE" id="PS51841">
    <property type="entry name" value="LTD"/>
    <property type="match status" value="1"/>
</dbReference>
<organism evidence="3 4">
    <name type="scientific">Sporocytophaga myxococcoides</name>
    <dbReference type="NCBI Taxonomy" id="153721"/>
    <lineage>
        <taxon>Bacteria</taxon>
        <taxon>Pseudomonadati</taxon>
        <taxon>Bacteroidota</taxon>
        <taxon>Cytophagia</taxon>
        <taxon>Cytophagales</taxon>
        <taxon>Cytophagaceae</taxon>
        <taxon>Sporocytophaga</taxon>
    </lineage>
</organism>
<dbReference type="STRING" id="153721.MYP_960"/>
<dbReference type="InterPro" id="IPR036415">
    <property type="entry name" value="Lamin_tail_dom_sf"/>
</dbReference>
<dbReference type="Proteomes" id="UP000030185">
    <property type="component" value="Unassembled WGS sequence"/>
</dbReference>
<dbReference type="Gene3D" id="2.60.40.1260">
    <property type="entry name" value="Lamin Tail domain"/>
    <property type="match status" value="1"/>
</dbReference>